<evidence type="ECO:0000256" key="4">
    <source>
        <dbReference type="ARBA" id="ARBA00022989"/>
    </source>
</evidence>
<evidence type="ECO:0000256" key="2">
    <source>
        <dbReference type="ARBA" id="ARBA00006679"/>
    </source>
</evidence>
<evidence type="ECO:0000313" key="7">
    <source>
        <dbReference type="Proteomes" id="UP001174909"/>
    </source>
</evidence>
<comment type="caution">
    <text evidence="6">The sequence shown here is derived from an EMBL/GenBank/DDBJ whole genome shotgun (WGS) entry which is preliminary data.</text>
</comment>
<gene>
    <name evidence="6" type="ORF">GBAR_LOCUS25080</name>
</gene>
<sequence length="113" mass="12230">MVQPIRVMNMLVTFLLIAIFAAAGVMKLTPIISPEVHNELKGNFGRFVAVPPMNILQLGPDVYRTLVGVVELACVACLACPHSKIQLVGHYALLLVMLGPYGHTSSSKTQSTR</sequence>
<dbReference type="AlphaFoldDB" id="A0AA35X5V0"/>
<evidence type="ECO:0000256" key="1">
    <source>
        <dbReference type="ARBA" id="ARBA00004141"/>
    </source>
</evidence>
<dbReference type="EMBL" id="CASHTH010003463">
    <property type="protein sequence ID" value="CAI8045339.1"/>
    <property type="molecule type" value="Genomic_DNA"/>
</dbReference>
<keyword evidence="4" id="KW-1133">Transmembrane helix</keyword>
<evidence type="ECO:0000313" key="6">
    <source>
        <dbReference type="EMBL" id="CAI8045339.1"/>
    </source>
</evidence>
<comment type="similarity">
    <text evidence="2">Belongs to the DoxX family.</text>
</comment>
<protein>
    <submittedName>
        <fullName evidence="6">Uncharacterized protein</fullName>
    </submittedName>
</protein>
<keyword evidence="3" id="KW-0812">Transmembrane</keyword>
<evidence type="ECO:0000256" key="5">
    <source>
        <dbReference type="ARBA" id="ARBA00023136"/>
    </source>
</evidence>
<dbReference type="InterPro" id="IPR040399">
    <property type="entry name" value="TMEM35A/B"/>
</dbReference>
<keyword evidence="5" id="KW-0472">Membrane</keyword>
<proteinExistence type="inferred from homology"/>
<evidence type="ECO:0000256" key="3">
    <source>
        <dbReference type="ARBA" id="ARBA00022692"/>
    </source>
</evidence>
<reference evidence="6" key="1">
    <citation type="submission" date="2023-03" db="EMBL/GenBank/DDBJ databases">
        <authorList>
            <person name="Steffen K."/>
            <person name="Cardenas P."/>
        </authorList>
    </citation>
    <scope>NUCLEOTIDE SEQUENCE</scope>
</reference>
<accession>A0AA35X5V0</accession>
<dbReference type="Proteomes" id="UP001174909">
    <property type="component" value="Unassembled WGS sequence"/>
</dbReference>
<dbReference type="PANTHER" id="PTHR13163:SF2">
    <property type="entry name" value="TRANSMEMBRANE PROTEIN 35B"/>
    <property type="match status" value="1"/>
</dbReference>
<dbReference type="PANTHER" id="PTHR13163">
    <property type="entry name" value="SPINAL CORD EXPRESSION PROTEIN 4"/>
    <property type="match status" value="1"/>
</dbReference>
<comment type="subcellular location">
    <subcellularLocation>
        <location evidence="1">Membrane</location>
        <topology evidence="1">Multi-pass membrane protein</topology>
    </subcellularLocation>
</comment>
<name>A0AA35X5V0_GEOBA</name>
<dbReference type="GO" id="GO:0016020">
    <property type="term" value="C:membrane"/>
    <property type="evidence" value="ECO:0007669"/>
    <property type="project" value="UniProtKB-SubCell"/>
</dbReference>
<keyword evidence="7" id="KW-1185">Reference proteome</keyword>
<organism evidence="6 7">
    <name type="scientific">Geodia barretti</name>
    <name type="common">Barrett's horny sponge</name>
    <dbReference type="NCBI Taxonomy" id="519541"/>
    <lineage>
        <taxon>Eukaryota</taxon>
        <taxon>Metazoa</taxon>
        <taxon>Porifera</taxon>
        <taxon>Demospongiae</taxon>
        <taxon>Heteroscleromorpha</taxon>
        <taxon>Tetractinellida</taxon>
        <taxon>Astrophorina</taxon>
        <taxon>Geodiidae</taxon>
        <taxon>Geodia</taxon>
    </lineage>
</organism>